<dbReference type="InterPro" id="IPR001650">
    <property type="entry name" value="Helicase_C-like"/>
</dbReference>
<evidence type="ECO:0000256" key="4">
    <source>
        <dbReference type="ARBA" id="ARBA00022771"/>
    </source>
</evidence>
<dbReference type="Gene3D" id="3.30.40.10">
    <property type="entry name" value="Zinc/RING finger domain, C3HC4 (zinc finger)"/>
    <property type="match status" value="1"/>
</dbReference>
<keyword evidence="3" id="KW-0547">Nucleotide-binding</keyword>
<feature type="compositionally biased region" description="Basic residues" evidence="11">
    <location>
        <begin position="379"/>
        <end position="390"/>
    </location>
</feature>
<evidence type="ECO:0000256" key="3">
    <source>
        <dbReference type="ARBA" id="ARBA00022741"/>
    </source>
</evidence>
<dbReference type="Proteomes" id="UP001347796">
    <property type="component" value="Unassembled WGS sequence"/>
</dbReference>
<keyword evidence="6" id="KW-0347">Helicase</keyword>
<dbReference type="InterPro" id="IPR018957">
    <property type="entry name" value="Znf_C3HC4_RING-type"/>
</dbReference>
<proteinExistence type="predicted"/>
<dbReference type="PROSITE" id="PS00518">
    <property type="entry name" value="ZF_RING_1"/>
    <property type="match status" value="1"/>
</dbReference>
<dbReference type="GO" id="GO:0016818">
    <property type="term" value="F:hydrolase activity, acting on acid anhydrides, in phosphorus-containing anhydrides"/>
    <property type="evidence" value="ECO:0007669"/>
    <property type="project" value="InterPro"/>
</dbReference>
<dbReference type="GO" id="GO:0003676">
    <property type="term" value="F:nucleic acid binding"/>
    <property type="evidence" value="ECO:0007669"/>
    <property type="project" value="InterPro"/>
</dbReference>
<gene>
    <name evidence="15" type="ORF">SNE40_008341</name>
</gene>
<dbReference type="CDD" id="cd16509">
    <property type="entry name" value="RING-HC_HLTF"/>
    <property type="match status" value="1"/>
</dbReference>
<keyword evidence="8" id="KW-0067">ATP-binding</keyword>
<evidence type="ECO:0000256" key="8">
    <source>
        <dbReference type="ARBA" id="ARBA00022840"/>
    </source>
</evidence>
<organism evidence="15 16">
    <name type="scientific">Patella caerulea</name>
    <name type="common">Rayed Mediterranean limpet</name>
    <dbReference type="NCBI Taxonomy" id="87958"/>
    <lineage>
        <taxon>Eukaryota</taxon>
        <taxon>Metazoa</taxon>
        <taxon>Spiralia</taxon>
        <taxon>Lophotrochozoa</taxon>
        <taxon>Mollusca</taxon>
        <taxon>Gastropoda</taxon>
        <taxon>Patellogastropoda</taxon>
        <taxon>Patelloidea</taxon>
        <taxon>Patellidae</taxon>
        <taxon>Patella</taxon>
    </lineage>
</organism>
<feature type="compositionally biased region" description="Polar residues" evidence="11">
    <location>
        <begin position="391"/>
        <end position="410"/>
    </location>
</feature>
<name>A0AAN8JYN5_PATCE</name>
<dbReference type="GO" id="GO:0006281">
    <property type="term" value="P:DNA repair"/>
    <property type="evidence" value="ECO:0007669"/>
    <property type="project" value="TreeGrafter"/>
</dbReference>
<feature type="compositionally biased region" description="Basic residues" evidence="11">
    <location>
        <begin position="734"/>
        <end position="748"/>
    </location>
</feature>
<dbReference type="SMART" id="SM00487">
    <property type="entry name" value="DEXDc"/>
    <property type="match status" value="1"/>
</dbReference>
<feature type="compositionally biased region" description="Basic residues" evidence="11">
    <location>
        <begin position="604"/>
        <end position="613"/>
    </location>
</feature>
<dbReference type="InterPro" id="IPR001841">
    <property type="entry name" value="Znf_RING"/>
</dbReference>
<dbReference type="InterPro" id="IPR017907">
    <property type="entry name" value="Znf_RING_CS"/>
</dbReference>
<dbReference type="SMART" id="SM00910">
    <property type="entry name" value="HIRAN"/>
    <property type="match status" value="1"/>
</dbReference>
<dbReference type="GO" id="GO:0004386">
    <property type="term" value="F:helicase activity"/>
    <property type="evidence" value="ECO:0007669"/>
    <property type="project" value="UniProtKB-KW"/>
</dbReference>
<dbReference type="SMART" id="SM00490">
    <property type="entry name" value="HELICc"/>
    <property type="match status" value="1"/>
</dbReference>
<dbReference type="SUPFAM" id="SSF57850">
    <property type="entry name" value="RING/U-box"/>
    <property type="match status" value="1"/>
</dbReference>
<dbReference type="InterPro" id="IPR049730">
    <property type="entry name" value="SNF2/RAD54-like_C"/>
</dbReference>
<dbReference type="GO" id="GO:0008270">
    <property type="term" value="F:zinc ion binding"/>
    <property type="evidence" value="ECO:0007669"/>
    <property type="project" value="UniProtKB-KW"/>
</dbReference>
<evidence type="ECO:0000256" key="11">
    <source>
        <dbReference type="SAM" id="MobiDB-lite"/>
    </source>
</evidence>
<dbReference type="PROSITE" id="PS51194">
    <property type="entry name" value="HELICASE_CTER"/>
    <property type="match status" value="1"/>
</dbReference>
<comment type="subcellular location">
    <subcellularLocation>
        <location evidence="1">Nucleus</location>
    </subcellularLocation>
</comment>
<feature type="region of interest" description="Disordered" evidence="11">
    <location>
        <begin position="24"/>
        <end position="47"/>
    </location>
</feature>
<dbReference type="SMART" id="SM00184">
    <property type="entry name" value="RING"/>
    <property type="match status" value="1"/>
</dbReference>
<evidence type="ECO:0000256" key="7">
    <source>
        <dbReference type="ARBA" id="ARBA00022833"/>
    </source>
</evidence>
<dbReference type="CDD" id="cd18793">
    <property type="entry name" value="SF2_C_SNF"/>
    <property type="match status" value="1"/>
</dbReference>
<feature type="domain" description="Helicase ATP-binding" evidence="13">
    <location>
        <begin position="856"/>
        <end position="983"/>
    </location>
</feature>
<dbReference type="Pfam" id="PF00271">
    <property type="entry name" value="Helicase_C"/>
    <property type="match status" value="1"/>
</dbReference>
<dbReference type="InterPro" id="IPR013083">
    <property type="entry name" value="Znf_RING/FYVE/PHD"/>
</dbReference>
<feature type="region of interest" description="Disordered" evidence="11">
    <location>
        <begin position="700"/>
        <end position="806"/>
    </location>
</feature>
<feature type="compositionally biased region" description="Polar residues" evidence="11">
    <location>
        <begin position="704"/>
        <end position="724"/>
    </location>
</feature>
<evidence type="ECO:0000256" key="9">
    <source>
        <dbReference type="ARBA" id="ARBA00023242"/>
    </source>
</evidence>
<sequence length="1397" mass="156139">MPRFRVRNQFGGWDTLNSNTFRTNWGIGSNGGRGGGRKKKKSRKRQRTWDFTNEDVSWLGNLVGAQGRDIARHHVIPVPDDGDEDLPMVDLTQEESRIDSNLGTVNGDIVGLQYYKGTVNNGEMVTLEREPHNRYDRNAIRVINMDGQQVGHIKRELAKALSFVLDNKLARVEGIVPRGSNNTYTMPINITLWGQTTADHRSEAASILKSHGFSVTNAALSSRMTIGSMPGTSTGGISVSDYSHIQTRRTFLSQTEVRNELDKLFDTLEEGDKTTMTEPAVAIKTPLYPHQKQALNWMICKENNEALPPFWEKRGNRYFNSLTVFTTNKQPRTVHGGILADDMGLGKTLEVISLILTNFSKGQPLAIPVPGRNRYSQKPQRRKLKAKKTSKQPLSQKQGFQKNATENFGSDSEEENLLRKEIRKMLARKAPGGCVSSDSDCDEKDTVMDPDIIFIPEDSPECKPSEKMPFTFEPKPSLVLNKPVSVTSEPIVLFDDPVTEEIVFPEQVADIHPSLLCNPKPEPIKTETVSLKSKSIEMEPIIIKDEPDSPEPVIVVKKSKPIIIKDEPDSSEAVIVEKKSKPVKTKQKAVKQKPVSEPVVSVRRSGRAVKRPARYVDDEEDDTEIEKQDTKRSRKEDIQSVEDPVKDKSIKEPIVIKNLSAPTPVTPLPESSEISSLPLKIPGLLLQPPQLAICWTDESKKKTPISTASTNHSATVHSNATQQPSGPPVDKGKGKGKKKGKGKGKGKKLTNQFEVDAPPLPSLPAEFNDENNPPPNSQSIDDSDFISSDDSASSDEDWLPELGSQDLPYNCDKNASDDDLLPDLVSKELPFNIDKSVMSKCDSTTGRTNSCGPRTTLIVCPLSVMNNWVSQLEEHLRRDVHLEIYTFYGTNKTTDTKLLESQDVVISTYGTVASDFKSTDSILKKVHWLRIILDEGHYIRNAKTVMCQAILELKAERRWVLTGTPIQNSIKDLFSLVNFLKISPLTDPQWWIRTIERPIALGEETAIKRVQALMANIALRRTKNQQVNGKALVELPARDVFTEHVTLSEDERKLYSAMQTEGKLIISRYFQEGTLLHHYSQVLAILLRLRQLCIHPMLCSKAAHGIQRAMEMLGMTKNGPTVQVDDETKKKLIDALMGVLNSGSDEECPICLESLKSPVITPCAHVYCRACIINVINVGNPNAMCPLCRGEIKEDKLIEVPKEQDQIQDNLIITDENYQSSSKVDALLKSLVKLQSEDPTIKSIIVSQFTSLLSLIEIPLKLNGFKFARLDGTMTNKKRIENIDIFMDPTPGSPTIFLLSLKAGGIGLNLTAASRVFLMDPAWNPAAEEQCFDRCHRLGQKRDVVITKFIVQDSVEEKMLELQDRKRELMQGAFSKKQSADERRANRVQDIRNLLDL</sequence>
<dbReference type="PANTHER" id="PTHR45626:SF17">
    <property type="entry name" value="HELICASE-LIKE TRANSCRIPTION FACTOR"/>
    <property type="match status" value="1"/>
</dbReference>
<keyword evidence="7" id="KW-0862">Zinc</keyword>
<keyword evidence="9" id="KW-0539">Nucleus</keyword>
<dbReference type="InterPro" id="IPR038718">
    <property type="entry name" value="SNF2-like_sf"/>
</dbReference>
<keyword evidence="16" id="KW-1185">Reference proteome</keyword>
<dbReference type="InterPro" id="IPR050628">
    <property type="entry name" value="SNF2_RAD54_helicase_TF"/>
</dbReference>
<feature type="compositionally biased region" description="Low complexity" evidence="11">
    <location>
        <begin position="777"/>
        <end position="791"/>
    </location>
</feature>
<evidence type="ECO:0000256" key="6">
    <source>
        <dbReference type="ARBA" id="ARBA00022806"/>
    </source>
</evidence>
<feature type="compositionally biased region" description="Basic residues" evidence="11">
    <location>
        <begin position="581"/>
        <end position="591"/>
    </location>
</feature>
<feature type="domain" description="Helicase C-terminal" evidence="14">
    <location>
        <begin position="1226"/>
        <end position="1385"/>
    </location>
</feature>
<dbReference type="Pfam" id="PF00176">
    <property type="entry name" value="SNF2-rel_dom"/>
    <property type="match status" value="1"/>
</dbReference>
<evidence type="ECO:0000256" key="10">
    <source>
        <dbReference type="PROSITE-ProRule" id="PRU00175"/>
    </source>
</evidence>
<evidence type="ECO:0000259" key="12">
    <source>
        <dbReference type="PROSITE" id="PS50089"/>
    </source>
</evidence>
<comment type="caution">
    <text evidence="15">The sequence shown here is derived from an EMBL/GenBank/DDBJ whole genome shotgun (WGS) entry which is preliminary data.</text>
</comment>
<feature type="compositionally biased region" description="Basic residues" evidence="11">
    <location>
        <begin position="35"/>
        <end position="46"/>
    </location>
</feature>
<evidence type="ECO:0008006" key="17">
    <source>
        <dbReference type="Google" id="ProtNLM"/>
    </source>
</evidence>
<dbReference type="InterPro" id="IPR000330">
    <property type="entry name" value="SNF2_N"/>
</dbReference>
<reference evidence="15 16" key="1">
    <citation type="submission" date="2024-01" db="EMBL/GenBank/DDBJ databases">
        <title>The genome of the rayed Mediterranean limpet Patella caerulea (Linnaeus, 1758).</title>
        <authorList>
            <person name="Anh-Thu Weber A."/>
            <person name="Halstead-Nussloch G."/>
        </authorList>
    </citation>
    <scope>NUCLEOTIDE SEQUENCE [LARGE SCALE GENOMIC DNA]</scope>
    <source>
        <strain evidence="15">AATW-2023a</strain>
        <tissue evidence="15">Whole specimen</tissue>
    </source>
</reference>
<dbReference type="Pfam" id="PF08797">
    <property type="entry name" value="HIRAN"/>
    <property type="match status" value="1"/>
</dbReference>
<dbReference type="Pfam" id="PF00097">
    <property type="entry name" value="zf-C3HC4"/>
    <property type="match status" value="1"/>
</dbReference>
<feature type="region of interest" description="Disordered" evidence="11">
    <location>
        <begin position="367"/>
        <end position="415"/>
    </location>
</feature>
<feature type="region of interest" description="Disordered" evidence="11">
    <location>
        <begin position="578"/>
        <end position="675"/>
    </location>
</feature>
<dbReference type="GO" id="GO:0008094">
    <property type="term" value="F:ATP-dependent activity, acting on DNA"/>
    <property type="evidence" value="ECO:0007669"/>
    <property type="project" value="TreeGrafter"/>
</dbReference>
<protein>
    <recommendedName>
        <fullName evidence="17">Helicase-like transcription factor</fullName>
    </recommendedName>
</protein>
<evidence type="ECO:0000259" key="14">
    <source>
        <dbReference type="PROSITE" id="PS51194"/>
    </source>
</evidence>
<dbReference type="PANTHER" id="PTHR45626">
    <property type="entry name" value="TRANSCRIPTION TERMINATION FACTOR 2-RELATED"/>
    <property type="match status" value="1"/>
</dbReference>
<dbReference type="GO" id="GO:0005524">
    <property type="term" value="F:ATP binding"/>
    <property type="evidence" value="ECO:0007669"/>
    <property type="project" value="UniProtKB-KW"/>
</dbReference>
<dbReference type="SUPFAM" id="SSF52540">
    <property type="entry name" value="P-loop containing nucleoside triphosphate hydrolases"/>
    <property type="match status" value="3"/>
</dbReference>
<evidence type="ECO:0000313" key="15">
    <source>
        <dbReference type="EMBL" id="KAK6186271.1"/>
    </source>
</evidence>
<dbReference type="InterPro" id="IPR014905">
    <property type="entry name" value="HIRAN"/>
</dbReference>
<dbReference type="PROSITE" id="PS51192">
    <property type="entry name" value="HELICASE_ATP_BIND_1"/>
    <property type="match status" value="1"/>
</dbReference>
<keyword evidence="5" id="KW-0378">Hydrolase</keyword>
<evidence type="ECO:0000313" key="16">
    <source>
        <dbReference type="Proteomes" id="UP001347796"/>
    </source>
</evidence>
<dbReference type="Gene3D" id="3.30.70.2330">
    <property type="match status" value="1"/>
</dbReference>
<dbReference type="Gene3D" id="3.40.50.300">
    <property type="entry name" value="P-loop containing nucleotide triphosphate hydrolases"/>
    <property type="match status" value="1"/>
</dbReference>
<evidence type="ECO:0000259" key="13">
    <source>
        <dbReference type="PROSITE" id="PS51192"/>
    </source>
</evidence>
<dbReference type="InterPro" id="IPR014001">
    <property type="entry name" value="Helicase_ATP-bd"/>
</dbReference>
<dbReference type="GO" id="GO:0005634">
    <property type="term" value="C:nucleus"/>
    <property type="evidence" value="ECO:0007669"/>
    <property type="project" value="UniProtKB-SubCell"/>
</dbReference>
<dbReference type="Gene3D" id="3.40.50.10810">
    <property type="entry name" value="Tandem AAA-ATPase domain"/>
    <property type="match status" value="2"/>
</dbReference>
<evidence type="ECO:0000256" key="2">
    <source>
        <dbReference type="ARBA" id="ARBA00022723"/>
    </source>
</evidence>
<keyword evidence="2" id="KW-0479">Metal-binding</keyword>
<dbReference type="PROSITE" id="PS50089">
    <property type="entry name" value="ZF_RING_2"/>
    <property type="match status" value="1"/>
</dbReference>
<keyword evidence="4 10" id="KW-0863">Zinc-finger</keyword>
<dbReference type="EMBL" id="JAZGQO010000006">
    <property type="protein sequence ID" value="KAK6186271.1"/>
    <property type="molecule type" value="Genomic_DNA"/>
</dbReference>
<evidence type="ECO:0000256" key="1">
    <source>
        <dbReference type="ARBA" id="ARBA00004123"/>
    </source>
</evidence>
<evidence type="ECO:0000256" key="5">
    <source>
        <dbReference type="ARBA" id="ARBA00022801"/>
    </source>
</evidence>
<feature type="compositionally biased region" description="Basic and acidic residues" evidence="11">
    <location>
        <begin position="625"/>
        <end position="651"/>
    </location>
</feature>
<dbReference type="InterPro" id="IPR027417">
    <property type="entry name" value="P-loop_NTPase"/>
</dbReference>
<feature type="domain" description="RING-type" evidence="12">
    <location>
        <begin position="1148"/>
        <end position="1189"/>
    </location>
</feature>
<accession>A0AAN8JYN5</accession>